<accession>A0A660C6V7</accession>
<dbReference type="Proteomes" id="UP000317303">
    <property type="component" value="Unassembled WGS sequence"/>
</dbReference>
<evidence type="ECO:0000256" key="1">
    <source>
        <dbReference type="ARBA" id="ARBA00009981"/>
    </source>
</evidence>
<comment type="function">
    <text evidence="2">Antitoxin component of a type II toxin-antitoxin (TA) system.</text>
</comment>
<sequence length="66" mass="7192">MTEMTLTDLDDNTGLLRKKIKDGESVTLTFRGKPVIAAVPMDQYEELVAAAERLAEIEAQSEAVPA</sequence>
<dbReference type="EMBL" id="VLJV01000002">
    <property type="protein sequence ID" value="TWH15950.1"/>
    <property type="molecule type" value="Genomic_DNA"/>
</dbReference>
<evidence type="ECO:0000313" key="3">
    <source>
        <dbReference type="EMBL" id="TWH15950.1"/>
    </source>
</evidence>
<protein>
    <recommendedName>
        <fullName evidence="2">Antitoxin</fullName>
    </recommendedName>
</protein>
<dbReference type="SUPFAM" id="SSF143120">
    <property type="entry name" value="YefM-like"/>
    <property type="match status" value="1"/>
</dbReference>
<organism evidence="3 5">
    <name type="scientific">Prauserella rugosa</name>
    <dbReference type="NCBI Taxonomy" id="43354"/>
    <lineage>
        <taxon>Bacteria</taxon>
        <taxon>Bacillati</taxon>
        <taxon>Actinomycetota</taxon>
        <taxon>Actinomycetes</taxon>
        <taxon>Pseudonocardiales</taxon>
        <taxon>Pseudonocardiaceae</taxon>
        <taxon>Prauserella</taxon>
    </lineage>
</organism>
<evidence type="ECO:0000313" key="5">
    <source>
        <dbReference type="Proteomes" id="UP000317303"/>
    </source>
</evidence>
<dbReference type="AlphaFoldDB" id="A0A660C6V7"/>
<dbReference type="NCBIfam" id="TIGR01552">
    <property type="entry name" value="phd_fam"/>
    <property type="match status" value="1"/>
</dbReference>
<reference evidence="3 5" key="1">
    <citation type="submission" date="2019-07" db="EMBL/GenBank/DDBJ databases">
        <title>R&amp;d 2014.</title>
        <authorList>
            <person name="Klenk H.-P."/>
        </authorList>
    </citation>
    <scope>NUCLEOTIDE SEQUENCE [LARGE SCALE GENOMIC DNA]</scope>
    <source>
        <strain evidence="3 5">DSM 43194</strain>
    </source>
</reference>
<evidence type="ECO:0000313" key="4">
    <source>
        <dbReference type="EMBL" id="TWH16012.1"/>
    </source>
</evidence>
<name>A0A660C6V7_9PSEU</name>
<comment type="similarity">
    <text evidence="1 2">Belongs to the phD/YefM antitoxin family.</text>
</comment>
<proteinExistence type="inferred from homology"/>
<dbReference type="InterPro" id="IPR036165">
    <property type="entry name" value="YefM-like_sf"/>
</dbReference>
<evidence type="ECO:0000256" key="2">
    <source>
        <dbReference type="RuleBase" id="RU362080"/>
    </source>
</evidence>
<dbReference type="InterPro" id="IPR006442">
    <property type="entry name" value="Antitoxin_Phd/YefM"/>
</dbReference>
<dbReference type="Pfam" id="PF02604">
    <property type="entry name" value="PhdYeFM_antitox"/>
    <property type="match status" value="1"/>
</dbReference>
<dbReference type="EMBL" id="VLJV01000002">
    <property type="protein sequence ID" value="TWH16012.1"/>
    <property type="molecule type" value="Genomic_DNA"/>
</dbReference>
<dbReference type="RefSeq" id="WP_030534183.1">
    <property type="nucleotide sequence ID" value="NZ_JOIJ01000025.1"/>
</dbReference>
<comment type="caution">
    <text evidence="3">The sequence shown here is derived from an EMBL/GenBank/DDBJ whole genome shotgun (WGS) entry which is preliminary data.</text>
</comment>
<keyword evidence="5" id="KW-1185">Reference proteome</keyword>
<gene>
    <name evidence="3" type="ORF">JD82_04938</name>
    <name evidence="4" type="ORF">JD82_05000</name>
</gene>